<evidence type="ECO:0000313" key="1">
    <source>
        <dbReference type="EMBL" id="MBX17300.1"/>
    </source>
</evidence>
<dbReference type="EMBL" id="GGEC01036816">
    <property type="protein sequence ID" value="MBX17300.1"/>
    <property type="molecule type" value="Transcribed_RNA"/>
</dbReference>
<proteinExistence type="predicted"/>
<reference evidence="1" key="1">
    <citation type="submission" date="2018-02" db="EMBL/GenBank/DDBJ databases">
        <title>Rhizophora mucronata_Transcriptome.</title>
        <authorList>
            <person name="Meera S.P."/>
            <person name="Sreeshan A."/>
            <person name="Augustine A."/>
        </authorList>
    </citation>
    <scope>NUCLEOTIDE SEQUENCE</scope>
    <source>
        <tissue evidence="1">Leaf</tissue>
    </source>
</reference>
<accession>A0A2P2LH49</accession>
<protein>
    <submittedName>
        <fullName evidence="1">Uncharacterized protein</fullName>
    </submittedName>
</protein>
<name>A0A2P2LH49_RHIMU</name>
<organism evidence="1">
    <name type="scientific">Rhizophora mucronata</name>
    <name type="common">Asiatic mangrove</name>
    <dbReference type="NCBI Taxonomy" id="61149"/>
    <lineage>
        <taxon>Eukaryota</taxon>
        <taxon>Viridiplantae</taxon>
        <taxon>Streptophyta</taxon>
        <taxon>Embryophyta</taxon>
        <taxon>Tracheophyta</taxon>
        <taxon>Spermatophyta</taxon>
        <taxon>Magnoliopsida</taxon>
        <taxon>eudicotyledons</taxon>
        <taxon>Gunneridae</taxon>
        <taxon>Pentapetalae</taxon>
        <taxon>rosids</taxon>
        <taxon>fabids</taxon>
        <taxon>Malpighiales</taxon>
        <taxon>Rhizophoraceae</taxon>
        <taxon>Rhizophora</taxon>
    </lineage>
</organism>
<sequence length="12" mass="1413">MLLCRVVMPFCT</sequence>